<evidence type="ECO:0000313" key="3">
    <source>
        <dbReference type="Proteomes" id="UP001175227"/>
    </source>
</evidence>
<proteinExistence type="predicted"/>
<gene>
    <name evidence="2" type="ORF">IW261DRAFT_1427515</name>
</gene>
<feature type="compositionally biased region" description="Acidic residues" evidence="1">
    <location>
        <begin position="477"/>
        <end position="498"/>
    </location>
</feature>
<evidence type="ECO:0008006" key="4">
    <source>
        <dbReference type="Google" id="ProtNLM"/>
    </source>
</evidence>
<sequence>MAHSVAMDNPSTMLETFRNYNIYHYMRARHPLSWSLPNLSLVGNVDSLREVQDHQQRASKETKDNINVNMSLRELFEEGLEQEGRVLNALALPCMTLYDSDPLQFILSSHCRAFEHTSDMPADIFDTMYPVSATSFWLVATKGAISYMHCDCHGVGTVVEVLCGRKLWYIFRHCGSSANDSMIEEYMGDWAPGFIPSPDEWEAKVVLLEPGSAFYMRPDTHHAVLTLENSIVKGHHIYATTTLAKSVMGWIHTCMLEYRIANVLHPELHELLLCIMCHFYRVMTNNDDKGFHYLEIPEMSRNGLLNIIALGNLCIFSLALLPCIEESPKQVKIVIAMATENEAAAKLPRVRSMDIGDFTVSSAAHFGQSLIYYSRMAYKLRMRLHDDSNVLHALKSMKNEVNALLNTFLHIDLMDKFLYTYKNEQKKCLHLHPVFDVRHKEDILDLGIYNKCDMFESSQASVKHMEMKDFNGKETDNEGSFDEEEQSQSGDQDEENSEDASGSEYKP</sequence>
<accession>A0AA39NE85</accession>
<evidence type="ECO:0000256" key="1">
    <source>
        <dbReference type="SAM" id="MobiDB-lite"/>
    </source>
</evidence>
<comment type="caution">
    <text evidence="2">The sequence shown here is derived from an EMBL/GenBank/DDBJ whole genome shotgun (WGS) entry which is preliminary data.</text>
</comment>
<dbReference type="SUPFAM" id="SSF51197">
    <property type="entry name" value="Clavaminate synthase-like"/>
    <property type="match status" value="1"/>
</dbReference>
<dbReference type="Gene3D" id="2.60.120.650">
    <property type="entry name" value="Cupin"/>
    <property type="match status" value="1"/>
</dbReference>
<keyword evidence="3" id="KW-1185">Reference proteome</keyword>
<reference evidence="2" key="1">
    <citation type="submission" date="2023-06" db="EMBL/GenBank/DDBJ databases">
        <authorList>
            <consortium name="Lawrence Berkeley National Laboratory"/>
            <person name="Ahrendt S."/>
            <person name="Sahu N."/>
            <person name="Indic B."/>
            <person name="Wong-Bajracharya J."/>
            <person name="Merenyi Z."/>
            <person name="Ke H.-M."/>
            <person name="Monk M."/>
            <person name="Kocsube S."/>
            <person name="Drula E."/>
            <person name="Lipzen A."/>
            <person name="Balint B."/>
            <person name="Henrissat B."/>
            <person name="Andreopoulos B."/>
            <person name="Martin F.M."/>
            <person name="Harder C.B."/>
            <person name="Rigling D."/>
            <person name="Ford K.L."/>
            <person name="Foster G.D."/>
            <person name="Pangilinan J."/>
            <person name="Papanicolaou A."/>
            <person name="Barry K."/>
            <person name="LaButti K."/>
            <person name="Viragh M."/>
            <person name="Koriabine M."/>
            <person name="Yan M."/>
            <person name="Riley R."/>
            <person name="Champramary S."/>
            <person name="Plett K.L."/>
            <person name="Tsai I.J."/>
            <person name="Slot J."/>
            <person name="Sipos G."/>
            <person name="Plett J."/>
            <person name="Nagy L.G."/>
            <person name="Grigoriev I.V."/>
        </authorList>
    </citation>
    <scope>NUCLEOTIDE SEQUENCE</scope>
    <source>
        <strain evidence="2">ICMP 16352</strain>
    </source>
</reference>
<dbReference type="AlphaFoldDB" id="A0AA39NE85"/>
<dbReference type="EMBL" id="JAUEPR010000105">
    <property type="protein sequence ID" value="KAK0464012.1"/>
    <property type="molecule type" value="Genomic_DNA"/>
</dbReference>
<dbReference type="Proteomes" id="UP001175227">
    <property type="component" value="Unassembled WGS sequence"/>
</dbReference>
<feature type="region of interest" description="Disordered" evidence="1">
    <location>
        <begin position="466"/>
        <end position="507"/>
    </location>
</feature>
<name>A0AA39NE85_9AGAR</name>
<evidence type="ECO:0000313" key="2">
    <source>
        <dbReference type="EMBL" id="KAK0464012.1"/>
    </source>
</evidence>
<feature type="compositionally biased region" description="Basic and acidic residues" evidence="1">
    <location>
        <begin position="466"/>
        <end position="476"/>
    </location>
</feature>
<protein>
    <recommendedName>
        <fullName evidence="4">JmjC domain-containing protein</fullName>
    </recommendedName>
</protein>
<organism evidence="2 3">
    <name type="scientific">Armillaria novae-zelandiae</name>
    <dbReference type="NCBI Taxonomy" id="153914"/>
    <lineage>
        <taxon>Eukaryota</taxon>
        <taxon>Fungi</taxon>
        <taxon>Dikarya</taxon>
        <taxon>Basidiomycota</taxon>
        <taxon>Agaricomycotina</taxon>
        <taxon>Agaricomycetes</taxon>
        <taxon>Agaricomycetidae</taxon>
        <taxon>Agaricales</taxon>
        <taxon>Marasmiineae</taxon>
        <taxon>Physalacriaceae</taxon>
        <taxon>Armillaria</taxon>
    </lineage>
</organism>